<sequence length="71" mass="7659">MTQPQDKPLDAETGLDEATLDGVVGGAQASVKNDGDDSTKQADGDGRFASDRMLNDRLANDRLASERFFKE</sequence>
<reference evidence="2 3" key="1">
    <citation type="submission" date="2019-11" db="EMBL/GenBank/DDBJ databases">
        <title>Novel species isolated from a subtropical stream in China.</title>
        <authorList>
            <person name="Lu H."/>
        </authorList>
    </citation>
    <scope>NUCLEOTIDE SEQUENCE [LARGE SCALE GENOMIC DNA]</scope>
    <source>
        <strain evidence="2 3">FT80W</strain>
    </source>
</reference>
<name>A0A6I2L9G7_9BURK</name>
<keyword evidence="3" id="KW-1185">Reference proteome</keyword>
<proteinExistence type="predicted"/>
<dbReference type="Proteomes" id="UP000433309">
    <property type="component" value="Unassembled WGS sequence"/>
</dbReference>
<dbReference type="RefSeq" id="WP_154383782.1">
    <property type="nucleotide sequence ID" value="NZ_WKJK01000047.1"/>
</dbReference>
<feature type="compositionally biased region" description="Basic and acidic residues" evidence="1">
    <location>
        <begin position="33"/>
        <end position="48"/>
    </location>
</feature>
<evidence type="ECO:0000256" key="1">
    <source>
        <dbReference type="SAM" id="MobiDB-lite"/>
    </source>
</evidence>
<protein>
    <submittedName>
        <fullName evidence="2">Uncharacterized protein</fullName>
    </submittedName>
</protein>
<feature type="region of interest" description="Disordered" evidence="1">
    <location>
        <begin position="25"/>
        <end position="48"/>
    </location>
</feature>
<dbReference type="AlphaFoldDB" id="A0A6I2L9G7"/>
<comment type="caution">
    <text evidence="2">The sequence shown here is derived from an EMBL/GenBank/DDBJ whole genome shotgun (WGS) entry which is preliminary data.</text>
</comment>
<accession>A0A6I2L9G7</accession>
<evidence type="ECO:0000313" key="3">
    <source>
        <dbReference type="Proteomes" id="UP000433309"/>
    </source>
</evidence>
<evidence type="ECO:0000313" key="2">
    <source>
        <dbReference type="EMBL" id="MRW94915.1"/>
    </source>
</evidence>
<dbReference type="EMBL" id="WKJK01000047">
    <property type="protein sequence ID" value="MRW94915.1"/>
    <property type="molecule type" value="Genomic_DNA"/>
</dbReference>
<organism evidence="2 3">
    <name type="scientific">Duganella guangzhouensis</name>
    <dbReference type="NCBI Taxonomy" id="2666084"/>
    <lineage>
        <taxon>Bacteria</taxon>
        <taxon>Pseudomonadati</taxon>
        <taxon>Pseudomonadota</taxon>
        <taxon>Betaproteobacteria</taxon>
        <taxon>Burkholderiales</taxon>
        <taxon>Oxalobacteraceae</taxon>
        <taxon>Telluria group</taxon>
        <taxon>Duganella</taxon>
    </lineage>
</organism>
<gene>
    <name evidence="2" type="ORF">GJ699_33705</name>
</gene>